<comment type="caution">
    <text evidence="1">The sequence shown here is derived from an EMBL/GenBank/DDBJ whole genome shotgun (WGS) entry which is preliminary data.</text>
</comment>
<dbReference type="EMBL" id="LTAZ01000013">
    <property type="protein sequence ID" value="KYH24635.1"/>
    <property type="molecule type" value="Genomic_DNA"/>
</dbReference>
<evidence type="ECO:0008006" key="3">
    <source>
        <dbReference type="Google" id="ProtNLM"/>
    </source>
</evidence>
<dbReference type="PATRIC" id="fig|1008153.3.peg.3824"/>
<protein>
    <recommendedName>
        <fullName evidence="3">Transposase</fullName>
    </recommendedName>
</protein>
<proteinExistence type="predicted"/>
<evidence type="ECO:0000313" key="2">
    <source>
        <dbReference type="Proteomes" id="UP000075321"/>
    </source>
</evidence>
<dbReference type="AlphaFoldDB" id="A0A151AAH4"/>
<sequence>MEATENAAELPDLKKWWDDLTDMYSKVLQTLVERLFGNLKGLSALNRKG</sequence>
<gene>
    <name evidence="1" type="ORF">HAPAU_36180</name>
</gene>
<evidence type="ECO:0000313" key="1">
    <source>
        <dbReference type="EMBL" id="KYH24635.1"/>
    </source>
</evidence>
<reference evidence="1 2" key="1">
    <citation type="submission" date="2016-02" db="EMBL/GenBank/DDBJ databases">
        <title>Genome sequence of Halalkalicoccus paucihalophilus DSM 24557.</title>
        <authorList>
            <person name="Poehlein A."/>
            <person name="Daniel R."/>
        </authorList>
    </citation>
    <scope>NUCLEOTIDE SEQUENCE [LARGE SCALE GENOMIC DNA]</scope>
    <source>
        <strain evidence="1 2">DSM 24557</strain>
    </source>
</reference>
<accession>A0A151AAH4</accession>
<keyword evidence="2" id="KW-1185">Reference proteome</keyword>
<name>A0A151AAH4_9EURY</name>
<organism evidence="1 2">
    <name type="scientific">Halalkalicoccus paucihalophilus</name>
    <dbReference type="NCBI Taxonomy" id="1008153"/>
    <lineage>
        <taxon>Archaea</taxon>
        <taxon>Methanobacteriati</taxon>
        <taxon>Methanobacteriota</taxon>
        <taxon>Stenosarchaea group</taxon>
        <taxon>Halobacteria</taxon>
        <taxon>Halobacteriales</taxon>
        <taxon>Halococcaceae</taxon>
        <taxon>Halalkalicoccus</taxon>
    </lineage>
</organism>
<dbReference type="Proteomes" id="UP000075321">
    <property type="component" value="Unassembled WGS sequence"/>
</dbReference>